<dbReference type="AlphaFoldDB" id="A0A976FJ57"/>
<evidence type="ECO:0000256" key="2">
    <source>
        <dbReference type="ARBA" id="ARBA00022801"/>
    </source>
</evidence>
<dbReference type="CDD" id="cd17955">
    <property type="entry name" value="DEADc_DDX49"/>
    <property type="match status" value="1"/>
</dbReference>
<dbReference type="InterPro" id="IPR014001">
    <property type="entry name" value="Helicase_ATP-bd"/>
</dbReference>
<dbReference type="GO" id="GO:0005829">
    <property type="term" value="C:cytosol"/>
    <property type="evidence" value="ECO:0007669"/>
    <property type="project" value="TreeGrafter"/>
</dbReference>
<dbReference type="GO" id="GO:0016787">
    <property type="term" value="F:hydrolase activity"/>
    <property type="evidence" value="ECO:0007669"/>
    <property type="project" value="UniProtKB-KW"/>
</dbReference>
<gene>
    <name evidence="8" type="ORF">CCR75_005963</name>
</gene>
<evidence type="ECO:0000256" key="5">
    <source>
        <dbReference type="PROSITE-ProRule" id="PRU00552"/>
    </source>
</evidence>
<dbReference type="InterPro" id="IPR027417">
    <property type="entry name" value="P-loop_NTPase"/>
</dbReference>
<protein>
    <recommendedName>
        <fullName evidence="10">RNA helicase</fullName>
    </recommendedName>
</protein>
<evidence type="ECO:0000259" key="6">
    <source>
        <dbReference type="PROSITE" id="PS51192"/>
    </source>
</evidence>
<evidence type="ECO:0000256" key="3">
    <source>
        <dbReference type="ARBA" id="ARBA00022806"/>
    </source>
</evidence>
<dbReference type="OrthoDB" id="10261904at2759"/>
<dbReference type="PANTHER" id="PTHR47959:SF24">
    <property type="entry name" value="ATP-DEPENDENT RNA HELICASE"/>
    <property type="match status" value="1"/>
</dbReference>
<dbReference type="PROSITE" id="PS00039">
    <property type="entry name" value="DEAD_ATP_HELICASE"/>
    <property type="match status" value="1"/>
</dbReference>
<proteinExistence type="predicted"/>
<evidence type="ECO:0000259" key="7">
    <source>
        <dbReference type="PROSITE" id="PS51195"/>
    </source>
</evidence>
<dbReference type="GeneID" id="94349708"/>
<accession>A0A976FJ57</accession>
<dbReference type="PANTHER" id="PTHR47959">
    <property type="entry name" value="ATP-DEPENDENT RNA HELICASE RHLE-RELATED"/>
    <property type="match status" value="1"/>
</dbReference>
<evidence type="ECO:0000313" key="9">
    <source>
        <dbReference type="Proteomes" id="UP000294530"/>
    </source>
</evidence>
<evidence type="ECO:0000256" key="4">
    <source>
        <dbReference type="ARBA" id="ARBA00022840"/>
    </source>
</evidence>
<keyword evidence="9" id="KW-1185">Reference proteome</keyword>
<sequence>MSVLFGKRRRKLTCDESIPKDSSESEASSDSEAYSNNDKVLVENAPNVLTSFLNLGVDPWLVKRCELMGIRQPTPVQSHCIPPILSGRDVIGCAQTGSGKTAAFALPILHTLSKDPYGPYALVLTPTRELAFQISEQFNAFGSSMAIRCAVIVGGVDMLKQSLTLQQRPHIIVATPGRLRDHLLRVEPPNISLIKYVVLDEADRLLDISFAKDLSFILARLPAKRQTLLFSATMTANLDRLEQTALSKASKL</sequence>
<dbReference type="InterPro" id="IPR050079">
    <property type="entry name" value="DEAD_box_RNA_helicase"/>
</dbReference>
<dbReference type="RefSeq" id="XP_067816958.1">
    <property type="nucleotide sequence ID" value="XM_067964037.1"/>
</dbReference>
<dbReference type="EMBL" id="SHOA02000013">
    <property type="protein sequence ID" value="TDH67459.1"/>
    <property type="molecule type" value="Genomic_DNA"/>
</dbReference>
<keyword evidence="3" id="KW-0347">Helicase</keyword>
<organism evidence="8 9">
    <name type="scientific">Bremia lactucae</name>
    <name type="common">Lettuce downy mildew</name>
    <dbReference type="NCBI Taxonomy" id="4779"/>
    <lineage>
        <taxon>Eukaryota</taxon>
        <taxon>Sar</taxon>
        <taxon>Stramenopiles</taxon>
        <taxon>Oomycota</taxon>
        <taxon>Peronosporomycetes</taxon>
        <taxon>Peronosporales</taxon>
        <taxon>Peronosporaceae</taxon>
        <taxon>Bremia</taxon>
    </lineage>
</organism>
<comment type="caution">
    <text evidence="8">The sequence shown here is derived from an EMBL/GenBank/DDBJ whole genome shotgun (WGS) entry which is preliminary data.</text>
</comment>
<dbReference type="Proteomes" id="UP000294530">
    <property type="component" value="Unassembled WGS sequence"/>
</dbReference>
<dbReference type="Pfam" id="PF00270">
    <property type="entry name" value="DEAD"/>
    <property type="match status" value="1"/>
</dbReference>
<feature type="short sequence motif" description="Q motif" evidence="5">
    <location>
        <begin position="50"/>
        <end position="78"/>
    </location>
</feature>
<evidence type="ECO:0008006" key="10">
    <source>
        <dbReference type="Google" id="ProtNLM"/>
    </source>
</evidence>
<name>A0A976FJ57_BRELC</name>
<dbReference type="PROSITE" id="PS51195">
    <property type="entry name" value="Q_MOTIF"/>
    <property type="match status" value="1"/>
</dbReference>
<dbReference type="GO" id="GO:0005524">
    <property type="term" value="F:ATP binding"/>
    <property type="evidence" value="ECO:0007669"/>
    <property type="project" value="UniProtKB-KW"/>
</dbReference>
<feature type="domain" description="DEAD-box RNA helicase Q" evidence="7">
    <location>
        <begin position="50"/>
        <end position="78"/>
    </location>
</feature>
<dbReference type="InterPro" id="IPR000629">
    <property type="entry name" value="RNA-helicase_DEAD-box_CS"/>
</dbReference>
<feature type="domain" description="Helicase ATP-binding" evidence="6">
    <location>
        <begin position="81"/>
        <end position="252"/>
    </location>
</feature>
<dbReference type="PROSITE" id="PS51192">
    <property type="entry name" value="HELICASE_ATP_BIND_1"/>
    <property type="match status" value="1"/>
</dbReference>
<evidence type="ECO:0000256" key="1">
    <source>
        <dbReference type="ARBA" id="ARBA00022741"/>
    </source>
</evidence>
<dbReference type="SUPFAM" id="SSF52540">
    <property type="entry name" value="P-loop containing nucleoside triphosphate hydrolases"/>
    <property type="match status" value="1"/>
</dbReference>
<dbReference type="InterPro" id="IPR011545">
    <property type="entry name" value="DEAD/DEAH_box_helicase_dom"/>
</dbReference>
<keyword evidence="2" id="KW-0378">Hydrolase</keyword>
<dbReference type="Gene3D" id="3.40.50.300">
    <property type="entry name" value="P-loop containing nucleotide triphosphate hydrolases"/>
    <property type="match status" value="1"/>
</dbReference>
<keyword evidence="1" id="KW-0547">Nucleotide-binding</keyword>
<evidence type="ECO:0000313" key="8">
    <source>
        <dbReference type="EMBL" id="TDH67459.1"/>
    </source>
</evidence>
<keyword evidence="4" id="KW-0067">ATP-binding</keyword>
<reference evidence="8 9" key="1">
    <citation type="journal article" date="2021" name="Genome Biol.">
        <title>AFLAP: assembly-free linkage analysis pipeline using k-mers from genome sequencing data.</title>
        <authorList>
            <person name="Fletcher K."/>
            <person name="Zhang L."/>
            <person name="Gil J."/>
            <person name="Han R."/>
            <person name="Cavanaugh K."/>
            <person name="Michelmore R."/>
        </authorList>
    </citation>
    <scope>NUCLEOTIDE SEQUENCE [LARGE SCALE GENOMIC DNA]</scope>
    <source>
        <strain evidence="8 9">SF5</strain>
    </source>
</reference>
<dbReference type="GO" id="GO:0003676">
    <property type="term" value="F:nucleic acid binding"/>
    <property type="evidence" value="ECO:0007669"/>
    <property type="project" value="InterPro"/>
</dbReference>
<dbReference type="InterPro" id="IPR014014">
    <property type="entry name" value="RNA_helicase_DEAD_Q_motif"/>
</dbReference>
<dbReference type="SMART" id="SM00487">
    <property type="entry name" value="DEXDc"/>
    <property type="match status" value="1"/>
</dbReference>
<dbReference type="GO" id="GO:0003724">
    <property type="term" value="F:RNA helicase activity"/>
    <property type="evidence" value="ECO:0007669"/>
    <property type="project" value="InterPro"/>
</dbReference>
<dbReference type="KEGG" id="blac:94349708"/>